<accession>A0AAD8LHQ3</accession>
<feature type="region of interest" description="Disordered" evidence="1">
    <location>
        <begin position="148"/>
        <end position="173"/>
    </location>
</feature>
<proteinExistence type="predicted"/>
<evidence type="ECO:0000256" key="1">
    <source>
        <dbReference type="SAM" id="MobiDB-lite"/>
    </source>
</evidence>
<evidence type="ECO:0000313" key="4">
    <source>
        <dbReference type="Proteomes" id="UP001229421"/>
    </source>
</evidence>
<protein>
    <recommendedName>
        <fullName evidence="2">DUF4005 domain-containing protein</fullName>
    </recommendedName>
</protein>
<sequence length="232" mass="26535">MSNRNPSTMDEKELEETVSWLDRWIEAKQWENHRTSRASFDRRDSIKTVEIDSSRPCASHYIPNSPSRRSSYSPSTGQYPITPSPIKTRPPQIRSASPRCTKEERSCMINANIQSLRSTPRVTGSMFRYSTCTSDMSVPNYMAATESAKAKIRSQSTPRQRPATPERERVGSVKKRLAYPVQDPSEHDLRSPSFKSVQVRHVGMGQQWHYDDSTTGGELSPCSTTHLRRWLR</sequence>
<dbReference type="InterPro" id="IPR025064">
    <property type="entry name" value="DUF4005"/>
</dbReference>
<feature type="region of interest" description="Disordered" evidence="1">
    <location>
        <begin position="51"/>
        <end position="102"/>
    </location>
</feature>
<keyword evidence="4" id="KW-1185">Reference proteome</keyword>
<organism evidence="3 4">
    <name type="scientific">Tagetes erecta</name>
    <name type="common">African marigold</name>
    <dbReference type="NCBI Taxonomy" id="13708"/>
    <lineage>
        <taxon>Eukaryota</taxon>
        <taxon>Viridiplantae</taxon>
        <taxon>Streptophyta</taxon>
        <taxon>Embryophyta</taxon>
        <taxon>Tracheophyta</taxon>
        <taxon>Spermatophyta</taxon>
        <taxon>Magnoliopsida</taxon>
        <taxon>eudicotyledons</taxon>
        <taxon>Gunneridae</taxon>
        <taxon>Pentapetalae</taxon>
        <taxon>asterids</taxon>
        <taxon>campanulids</taxon>
        <taxon>Asterales</taxon>
        <taxon>Asteraceae</taxon>
        <taxon>Asteroideae</taxon>
        <taxon>Heliantheae alliance</taxon>
        <taxon>Tageteae</taxon>
        <taxon>Tagetes</taxon>
    </lineage>
</organism>
<evidence type="ECO:0000313" key="3">
    <source>
        <dbReference type="EMBL" id="KAK1438567.1"/>
    </source>
</evidence>
<dbReference type="Proteomes" id="UP001229421">
    <property type="component" value="Unassembled WGS sequence"/>
</dbReference>
<feature type="compositionally biased region" description="Low complexity" evidence="1">
    <location>
        <begin position="65"/>
        <end position="75"/>
    </location>
</feature>
<evidence type="ECO:0000259" key="2">
    <source>
        <dbReference type="Pfam" id="PF13178"/>
    </source>
</evidence>
<reference evidence="3" key="1">
    <citation type="journal article" date="2023" name="bioRxiv">
        <title>Improved chromosome-level genome assembly for marigold (Tagetes erecta).</title>
        <authorList>
            <person name="Jiang F."/>
            <person name="Yuan L."/>
            <person name="Wang S."/>
            <person name="Wang H."/>
            <person name="Xu D."/>
            <person name="Wang A."/>
            <person name="Fan W."/>
        </authorList>
    </citation>
    <scope>NUCLEOTIDE SEQUENCE</scope>
    <source>
        <strain evidence="3">WSJ</strain>
        <tissue evidence="3">Leaf</tissue>
    </source>
</reference>
<gene>
    <name evidence="3" type="ORF">QVD17_04376</name>
</gene>
<comment type="caution">
    <text evidence="3">The sequence shown here is derived from an EMBL/GenBank/DDBJ whole genome shotgun (WGS) entry which is preliminary data.</text>
</comment>
<dbReference type="Pfam" id="PF13178">
    <property type="entry name" value="DUF4005"/>
    <property type="match status" value="1"/>
</dbReference>
<feature type="domain" description="DUF4005" evidence="2">
    <location>
        <begin position="97"/>
        <end position="189"/>
    </location>
</feature>
<dbReference type="AlphaFoldDB" id="A0AAD8LHQ3"/>
<name>A0AAD8LHQ3_TARER</name>
<dbReference type="EMBL" id="JAUHHV010000001">
    <property type="protein sequence ID" value="KAK1438567.1"/>
    <property type="molecule type" value="Genomic_DNA"/>
</dbReference>